<evidence type="ECO:0000256" key="1">
    <source>
        <dbReference type="ARBA" id="ARBA00008106"/>
    </source>
</evidence>
<dbReference type="SUPFAM" id="SSF56784">
    <property type="entry name" value="HAD-like"/>
    <property type="match status" value="1"/>
</dbReference>
<dbReference type="PRINTS" id="PR00413">
    <property type="entry name" value="HADHALOGNASE"/>
</dbReference>
<evidence type="ECO:0000313" key="3">
    <source>
        <dbReference type="EMBL" id="OAT66335.1"/>
    </source>
</evidence>
<dbReference type="PANTHER" id="PTHR43316:SF3">
    <property type="entry name" value="HALOACID DEHALOGENASE, TYPE II (AFU_ORTHOLOGUE AFUA_2G07750)-RELATED"/>
    <property type="match status" value="1"/>
</dbReference>
<proteinExistence type="inferred from homology"/>
<dbReference type="Proteomes" id="UP000186919">
    <property type="component" value="Unassembled WGS sequence"/>
</dbReference>
<dbReference type="Pfam" id="PF00702">
    <property type="entry name" value="Hydrolase"/>
    <property type="match status" value="1"/>
</dbReference>
<dbReference type="InterPro" id="IPR023214">
    <property type="entry name" value="HAD_sf"/>
</dbReference>
<protein>
    <submittedName>
        <fullName evidence="3">Haloacid dehalogenase</fullName>
    </submittedName>
</protein>
<dbReference type="SFLD" id="SFLDG01129">
    <property type="entry name" value="C1.5:_HAD__Beta-PGM__Phosphata"/>
    <property type="match status" value="1"/>
</dbReference>
<dbReference type="InterPro" id="IPR006328">
    <property type="entry name" value="2-HAD"/>
</dbReference>
<sequence>MAAIDRPEVLVFDVNETLIDIESLNPYFARVFGDSGVLREWFGQLVTYSMTVTLAQCYVDFFSLGQSVLRMIAEYRDVELTDEDVLALADAMASMPPHPDVSEGLSRLRDDGYRLVALTNSPSRAGRATPLERAGLGDYFESQLSVDTLRVFKPAPALYRYAAQQAGVAPSACMMVAAHVWDTIGAQAVGFAGALIMRPGNAPLRGSAVPQPDLVVADVIGLARQLARTFGK</sequence>
<dbReference type="NCBIfam" id="TIGR01428">
    <property type="entry name" value="HAD_type_II"/>
    <property type="match status" value="1"/>
</dbReference>
<dbReference type="SFLD" id="SFLDS00003">
    <property type="entry name" value="Haloacid_Dehalogenase"/>
    <property type="match status" value="1"/>
</dbReference>
<dbReference type="Gene3D" id="1.10.150.240">
    <property type="entry name" value="Putative phosphatase, domain 2"/>
    <property type="match status" value="1"/>
</dbReference>
<dbReference type="InterPro" id="IPR036412">
    <property type="entry name" value="HAD-like_sf"/>
</dbReference>
<dbReference type="AlphaFoldDB" id="A0A179V5T3"/>
<gene>
    <name evidence="3" type="ORF">AWB85_16495</name>
</gene>
<evidence type="ECO:0000313" key="4">
    <source>
        <dbReference type="Proteomes" id="UP000186919"/>
    </source>
</evidence>
<accession>A0A179V5T3</accession>
<dbReference type="GO" id="GO:0019120">
    <property type="term" value="F:hydrolase activity, acting on acid halide bonds, in C-halide compounds"/>
    <property type="evidence" value="ECO:0007669"/>
    <property type="project" value="InterPro"/>
</dbReference>
<dbReference type="EMBL" id="LQYE01000032">
    <property type="protein sequence ID" value="OAT66335.1"/>
    <property type="molecule type" value="Genomic_DNA"/>
</dbReference>
<dbReference type="NCBIfam" id="TIGR01493">
    <property type="entry name" value="HAD-SF-IA-v2"/>
    <property type="match status" value="1"/>
</dbReference>
<dbReference type="InterPro" id="IPR006439">
    <property type="entry name" value="HAD-SF_hydro_IA"/>
</dbReference>
<dbReference type="InterPro" id="IPR023198">
    <property type="entry name" value="PGP-like_dom2"/>
</dbReference>
<dbReference type="InterPro" id="IPR051540">
    <property type="entry name" value="S-2-haloacid_dehalogenase"/>
</dbReference>
<comment type="similarity">
    <text evidence="1">Belongs to the HAD-like hydrolase superfamily. S-2-haloalkanoic acid dehalogenase family.</text>
</comment>
<dbReference type="Gene3D" id="3.40.50.1000">
    <property type="entry name" value="HAD superfamily/HAD-like"/>
    <property type="match status" value="1"/>
</dbReference>
<comment type="caution">
    <text evidence="3">The sequence shown here is derived from an EMBL/GenBank/DDBJ whole genome shotgun (WGS) entry which is preliminary data.</text>
</comment>
<evidence type="ECO:0000256" key="2">
    <source>
        <dbReference type="ARBA" id="ARBA00022801"/>
    </source>
</evidence>
<name>A0A179V5T3_9MYCO</name>
<dbReference type="PANTHER" id="PTHR43316">
    <property type="entry name" value="HYDROLASE, HALOACID DELAHOGENASE-RELATED"/>
    <property type="match status" value="1"/>
</dbReference>
<organism evidence="3 4">
    <name type="scientific">Mycobacteroides immunogenum</name>
    <dbReference type="NCBI Taxonomy" id="83262"/>
    <lineage>
        <taxon>Bacteria</taxon>
        <taxon>Bacillati</taxon>
        <taxon>Actinomycetota</taxon>
        <taxon>Actinomycetes</taxon>
        <taxon>Mycobacteriales</taxon>
        <taxon>Mycobacteriaceae</taxon>
        <taxon>Mycobacteroides</taxon>
    </lineage>
</organism>
<dbReference type="CDD" id="cd02588">
    <property type="entry name" value="HAD_L2-DEX"/>
    <property type="match status" value="1"/>
</dbReference>
<keyword evidence="2" id="KW-0378">Hydrolase</keyword>
<reference evidence="3 4" key="1">
    <citation type="submission" date="2016-01" db="EMBL/GenBank/DDBJ databases">
        <title>Mycobacterium immunogenum strain CD11_6 genome sequencing and assembly.</title>
        <authorList>
            <person name="Kaur G."/>
            <person name="Nair G.R."/>
            <person name="Mayilraj S."/>
        </authorList>
    </citation>
    <scope>NUCLEOTIDE SEQUENCE [LARGE SCALE GENOMIC DNA]</scope>
    <source>
        <strain evidence="3 4">CD11-6</strain>
    </source>
</reference>